<dbReference type="GO" id="GO:0008734">
    <property type="term" value="F:L-aspartate oxidase activity"/>
    <property type="evidence" value="ECO:0007669"/>
    <property type="project" value="InterPro"/>
</dbReference>
<dbReference type="AlphaFoldDB" id="B7K8G6"/>
<dbReference type="SUPFAM" id="SSF51905">
    <property type="entry name" value="FAD/NAD(P)-binding domain"/>
    <property type="match status" value="1"/>
</dbReference>
<dbReference type="GO" id="GO:0009435">
    <property type="term" value="P:NAD+ biosynthetic process"/>
    <property type="evidence" value="ECO:0007669"/>
    <property type="project" value="InterPro"/>
</dbReference>
<dbReference type="Pfam" id="PF12831">
    <property type="entry name" value="FAD_oxidored"/>
    <property type="match status" value="3"/>
</dbReference>
<feature type="signal peptide" evidence="1">
    <location>
        <begin position="1"/>
        <end position="36"/>
    </location>
</feature>
<feature type="chain" id="PRO_5002858762" description="FAD dependent oxidoreductase" evidence="1">
    <location>
        <begin position="37"/>
        <end position="675"/>
    </location>
</feature>
<dbReference type="HOGENOM" id="CLU_028023_0_0_3"/>
<sequence>MKKSDKRRNFRLNSCSRLTLPIVLLSQSLFPATAIAKTSPDETVNCEILIIGGGLAGTASAYEALLAGRTVCLTEISDWVGGQITSQGTSALDEGQQQRSLNYFPRGYQELRTNIERYYGQLNPGNCWVSHSCFIPKDAQNILFQELQWAAKRGNGQLKWFPSTVVKEVETDTEGRMIKGVTAIQHTPKPGQPDLNTLPLSKIYQDAYRYEDSPQLKKKVIRFVPKTGAKSKPADWYVIEATETGEVIALAGVPYRLGLDPRDPLNPSSPTETSDPYCTQGFTYTFAMERTASPVFQEQPPFYSQYQPYYGYDPNPRKANFDYVFTYRRIWHPKKGQLMQFGGVKFTEPMPGDISMQNWEWGNDYRPGTSQDNLIYSHDQLEQTGQLKPGGWMGGLRQETLRKGEEHALGFYYWLVEGTTDSQLGNGVKQRQPNHILLKGVNSPMGTEHGLSKYPYIREARRIIGRSSSDYPDGFAINELDISSKDYFNVHYRDAIPTRMYYDVWRQVTRLEVLSRGATPVSQMQYTKRTRSTPFADAVGITQYTIDFHPCMTNSPPELPGNREREDVRWGYAPAYPSQIPLRAMIPQKIDNLLVAGKSIAVSHIAAAAFRVQSFEWAVGAAAGTTADFALKKGILPYKLVEDVSEHNSELSQLKQVLENNGNPTHFPEFEVGRR</sequence>
<name>B7K8G6_GLOC7</name>
<keyword evidence="3" id="KW-1185">Reference proteome</keyword>
<keyword evidence="1" id="KW-0732">Signal</keyword>
<dbReference type="EMBL" id="CP001291">
    <property type="protein sequence ID" value="ACK69926.1"/>
    <property type="molecule type" value="Genomic_DNA"/>
</dbReference>
<dbReference type="Gene3D" id="3.50.50.60">
    <property type="entry name" value="FAD/NAD(P)-binding domain"/>
    <property type="match status" value="1"/>
</dbReference>
<dbReference type="RefSeq" id="WP_012598871.1">
    <property type="nucleotide sequence ID" value="NC_011729.1"/>
</dbReference>
<dbReference type="PANTHER" id="PTHR42716:SF1">
    <property type="entry name" value="SLL0471 PROTEIN"/>
    <property type="match status" value="1"/>
</dbReference>
<evidence type="ECO:0000256" key="1">
    <source>
        <dbReference type="SAM" id="SignalP"/>
    </source>
</evidence>
<dbReference type="InterPro" id="IPR005288">
    <property type="entry name" value="NadB"/>
</dbReference>
<protein>
    <recommendedName>
        <fullName evidence="4">FAD dependent oxidoreductase</fullName>
    </recommendedName>
</protein>
<accession>B7K8G6</accession>
<dbReference type="PANTHER" id="PTHR42716">
    <property type="entry name" value="L-ASPARTATE OXIDASE"/>
    <property type="match status" value="1"/>
</dbReference>
<dbReference type="STRING" id="65393.PCC7424_1485"/>
<dbReference type="Proteomes" id="UP000002384">
    <property type="component" value="Chromosome"/>
</dbReference>
<organism evidence="2 3">
    <name type="scientific">Gloeothece citriformis (strain PCC 7424)</name>
    <name type="common">Cyanothece sp. (strain PCC 7424)</name>
    <dbReference type="NCBI Taxonomy" id="65393"/>
    <lineage>
        <taxon>Bacteria</taxon>
        <taxon>Bacillati</taxon>
        <taxon>Cyanobacteriota</taxon>
        <taxon>Cyanophyceae</taxon>
        <taxon>Oscillatoriophycideae</taxon>
        <taxon>Chroococcales</taxon>
        <taxon>Aphanothecaceae</taxon>
        <taxon>Gloeothece</taxon>
        <taxon>Gloeothece citriformis</taxon>
    </lineage>
</organism>
<dbReference type="KEGG" id="cyc:PCC7424_1485"/>
<proteinExistence type="predicted"/>
<evidence type="ECO:0000313" key="2">
    <source>
        <dbReference type="EMBL" id="ACK69926.1"/>
    </source>
</evidence>
<dbReference type="InterPro" id="IPR036188">
    <property type="entry name" value="FAD/NAD-bd_sf"/>
</dbReference>
<gene>
    <name evidence="2" type="ordered locus">PCC7424_1485</name>
</gene>
<reference evidence="3" key="1">
    <citation type="journal article" date="2011" name="MBio">
        <title>Novel metabolic attributes of the genus Cyanothece, comprising a group of unicellular nitrogen-fixing Cyanobacteria.</title>
        <authorList>
            <person name="Bandyopadhyay A."/>
            <person name="Elvitigala T."/>
            <person name="Welsh E."/>
            <person name="Stockel J."/>
            <person name="Liberton M."/>
            <person name="Min H."/>
            <person name="Sherman L.A."/>
            <person name="Pakrasi H.B."/>
        </authorList>
    </citation>
    <scope>NUCLEOTIDE SEQUENCE [LARGE SCALE GENOMIC DNA]</scope>
    <source>
        <strain evidence="3">PCC 7424</strain>
    </source>
</reference>
<dbReference type="OrthoDB" id="615715at2"/>
<evidence type="ECO:0000313" key="3">
    <source>
        <dbReference type="Proteomes" id="UP000002384"/>
    </source>
</evidence>
<dbReference type="eggNOG" id="COG0665">
    <property type="taxonomic scope" value="Bacteria"/>
</dbReference>
<evidence type="ECO:0008006" key="4">
    <source>
        <dbReference type="Google" id="ProtNLM"/>
    </source>
</evidence>